<comment type="catalytic activity">
    <reaction evidence="6">
        <text>3-phosphoshikimate + phosphoenolpyruvate = 5-O-(1-carboxyvinyl)-3-phosphoshikimate + phosphate</text>
        <dbReference type="Rhea" id="RHEA:21256"/>
        <dbReference type="ChEBI" id="CHEBI:43474"/>
        <dbReference type="ChEBI" id="CHEBI:57701"/>
        <dbReference type="ChEBI" id="CHEBI:58702"/>
        <dbReference type="ChEBI" id="CHEBI:145989"/>
        <dbReference type="EC" id="2.5.1.19"/>
    </reaction>
    <physiologicalReaction direction="left-to-right" evidence="6">
        <dbReference type="Rhea" id="RHEA:21257"/>
    </physiologicalReaction>
</comment>
<dbReference type="PROSITE" id="PS00885">
    <property type="entry name" value="EPSP_SYNTHASE_2"/>
    <property type="match status" value="1"/>
</dbReference>
<dbReference type="GO" id="GO:0009423">
    <property type="term" value="P:chorismate biosynthetic process"/>
    <property type="evidence" value="ECO:0007669"/>
    <property type="project" value="UniProtKB-UniRule"/>
</dbReference>
<dbReference type="CDD" id="cd01556">
    <property type="entry name" value="EPSP_synthase"/>
    <property type="match status" value="1"/>
</dbReference>
<dbReference type="HAMAP" id="MF_00210">
    <property type="entry name" value="EPSP_synth"/>
    <property type="match status" value="1"/>
</dbReference>
<keyword evidence="5 7" id="KW-0057">Aromatic amino acid biosynthesis</keyword>
<dbReference type="EMBL" id="DUJS01000002">
    <property type="protein sequence ID" value="HII70148.1"/>
    <property type="molecule type" value="Genomic_DNA"/>
</dbReference>
<name>A0A832TC83_9EURY</name>
<dbReference type="EC" id="2.5.1.19" evidence="7"/>
<gene>
    <name evidence="7 9" type="primary">aroA</name>
    <name evidence="9" type="ORF">HA336_02800</name>
</gene>
<protein>
    <recommendedName>
        <fullName evidence="7">3-phosphoshikimate 1-carboxyvinyltransferase</fullName>
        <ecNumber evidence="7">2.5.1.19</ecNumber>
    </recommendedName>
    <alternativeName>
        <fullName evidence="7">5-enolpyruvylshikimate-3-phosphate synthase</fullName>
        <shortName evidence="7">EPSP synthase</shortName>
        <shortName evidence="7">EPSPS</shortName>
    </alternativeName>
</protein>
<dbReference type="UniPathway" id="UPA00053">
    <property type="reaction ID" value="UER00089"/>
</dbReference>
<evidence type="ECO:0000256" key="7">
    <source>
        <dbReference type="HAMAP-Rule" id="MF_00210"/>
    </source>
</evidence>
<feature type="binding site" evidence="7">
    <location>
        <position position="342"/>
    </location>
    <ligand>
        <name>phosphoenolpyruvate</name>
        <dbReference type="ChEBI" id="CHEBI:58702"/>
    </ligand>
</feature>
<comment type="caution">
    <text evidence="9">The sequence shown here is derived from an EMBL/GenBank/DDBJ whole genome shotgun (WGS) entry which is preliminary data.</text>
</comment>
<evidence type="ECO:0000256" key="4">
    <source>
        <dbReference type="ARBA" id="ARBA00022679"/>
    </source>
</evidence>
<dbReference type="OMA" id="YEDHRMA"/>
<feature type="binding site" evidence="7">
    <location>
        <position position="23"/>
    </location>
    <ligand>
        <name>3-phosphoshikimate</name>
        <dbReference type="ChEBI" id="CHEBI:145989"/>
    </ligand>
</feature>
<dbReference type="GeneID" id="1476729"/>
<dbReference type="InterPro" id="IPR001986">
    <property type="entry name" value="Enolpyruvate_Tfrase_dom"/>
</dbReference>
<keyword evidence="7" id="KW-0963">Cytoplasm</keyword>
<evidence type="ECO:0000313" key="9">
    <source>
        <dbReference type="EMBL" id="HII70148.1"/>
    </source>
</evidence>
<comment type="caution">
    <text evidence="7">Lacks conserved residue(s) required for the propagation of feature annotation.</text>
</comment>
<comment type="pathway">
    <text evidence="1">Metabolic intermediate biosynthesis; chorismate biosynthesis; chorismate from D-erythrose 4-phosphate and phosphoenolpyruvate: step 6/7.</text>
</comment>
<accession>A0A832TC83</accession>
<comment type="subcellular location">
    <subcellularLocation>
        <location evidence="7">Cytoplasm</location>
    </subcellularLocation>
</comment>
<dbReference type="RefSeq" id="WP_011018998.1">
    <property type="nucleotide sequence ID" value="NZ_DUJS01000002.1"/>
</dbReference>
<feature type="binding site" evidence="7">
    <location>
        <position position="22"/>
    </location>
    <ligand>
        <name>3-phosphoshikimate</name>
        <dbReference type="ChEBI" id="CHEBI:145989"/>
    </ligand>
</feature>
<dbReference type="Pfam" id="PF00275">
    <property type="entry name" value="EPSP_synthase"/>
    <property type="match status" value="1"/>
</dbReference>
<feature type="binding site" evidence="7">
    <location>
        <position position="27"/>
    </location>
    <ligand>
        <name>3-phosphoshikimate</name>
        <dbReference type="ChEBI" id="CHEBI:145989"/>
    </ligand>
</feature>
<feature type="binding site" evidence="7">
    <location>
        <position position="173"/>
    </location>
    <ligand>
        <name>phosphoenolpyruvate</name>
        <dbReference type="ChEBI" id="CHEBI:58702"/>
    </ligand>
</feature>
<dbReference type="SMR" id="A0A832TC83"/>
<proteinExistence type="inferred from homology"/>
<dbReference type="Proteomes" id="UP000619545">
    <property type="component" value="Unassembled WGS sequence"/>
</dbReference>
<dbReference type="SUPFAM" id="SSF55205">
    <property type="entry name" value="EPT/RTPC-like"/>
    <property type="match status" value="1"/>
</dbReference>
<dbReference type="InterPro" id="IPR013792">
    <property type="entry name" value="RNA3'P_cycl/enolpyr_Trfase_a/b"/>
</dbReference>
<dbReference type="GO" id="GO:0008652">
    <property type="term" value="P:amino acid biosynthetic process"/>
    <property type="evidence" value="ECO:0007669"/>
    <property type="project" value="UniProtKB-KW"/>
</dbReference>
<feature type="binding site" evidence="7">
    <location>
        <position position="172"/>
    </location>
    <ligand>
        <name>3-phosphoshikimate</name>
        <dbReference type="ChEBI" id="CHEBI:145989"/>
    </ligand>
</feature>
<dbReference type="PANTHER" id="PTHR21090">
    <property type="entry name" value="AROM/DEHYDROQUINATE SYNTHASE"/>
    <property type="match status" value="1"/>
</dbReference>
<comment type="function">
    <text evidence="7">Catalyzes the transfer of the enolpyruvyl moiety of phosphoenolpyruvate (PEP) to the 5-hydroxyl of shikimate-3-phosphate (S3P) to produce enolpyruvyl shikimate-3-phosphate and inorganic phosphate.</text>
</comment>
<evidence type="ECO:0000256" key="5">
    <source>
        <dbReference type="ARBA" id="ARBA00023141"/>
    </source>
</evidence>
<keyword evidence="4 7" id="KW-0808">Transferase</keyword>
<evidence type="ECO:0000256" key="2">
    <source>
        <dbReference type="ARBA" id="ARBA00009948"/>
    </source>
</evidence>
<dbReference type="NCBIfam" id="TIGR01356">
    <property type="entry name" value="aroA"/>
    <property type="match status" value="1"/>
</dbReference>
<dbReference type="Gene3D" id="3.65.10.10">
    <property type="entry name" value="Enolpyruvate transferase domain"/>
    <property type="match status" value="2"/>
</dbReference>
<feature type="binding site" evidence="7">
    <location>
        <position position="338"/>
    </location>
    <ligand>
        <name>3-phosphoshikimate</name>
        <dbReference type="ChEBI" id="CHEBI:145989"/>
    </ligand>
</feature>
<dbReference type="GO" id="GO:0005737">
    <property type="term" value="C:cytoplasm"/>
    <property type="evidence" value="ECO:0007669"/>
    <property type="project" value="UniProtKB-SubCell"/>
</dbReference>
<evidence type="ECO:0000256" key="6">
    <source>
        <dbReference type="ARBA" id="ARBA00044633"/>
    </source>
</evidence>
<dbReference type="PANTHER" id="PTHR21090:SF5">
    <property type="entry name" value="PENTAFUNCTIONAL AROM POLYPEPTIDE"/>
    <property type="match status" value="1"/>
</dbReference>
<feature type="binding site" evidence="7">
    <location>
        <position position="383"/>
    </location>
    <ligand>
        <name>phosphoenolpyruvate</name>
        <dbReference type="ChEBI" id="CHEBI:58702"/>
    </ligand>
</feature>
<dbReference type="InterPro" id="IPR006264">
    <property type="entry name" value="EPSP_synthase"/>
</dbReference>
<feature type="binding site" evidence="7">
    <location>
        <position position="198"/>
    </location>
    <ligand>
        <name>3-phosphoshikimate</name>
        <dbReference type="ChEBI" id="CHEBI:145989"/>
    </ligand>
</feature>
<feature type="binding site" evidence="7">
    <location>
        <position position="124"/>
    </location>
    <ligand>
        <name>phosphoenolpyruvate</name>
        <dbReference type="ChEBI" id="CHEBI:58702"/>
    </ligand>
</feature>
<feature type="binding site" evidence="7">
    <location>
        <position position="171"/>
    </location>
    <ligand>
        <name>3-phosphoshikimate</name>
        <dbReference type="ChEBI" id="CHEBI:145989"/>
    </ligand>
</feature>
<feature type="binding site" evidence="7">
    <location>
        <position position="96"/>
    </location>
    <ligand>
        <name>phosphoenolpyruvate</name>
        <dbReference type="ChEBI" id="CHEBI:58702"/>
    </ligand>
</feature>
<reference evidence="9" key="1">
    <citation type="journal article" date="2020" name="bioRxiv">
        <title>A rank-normalized archaeal taxonomy based on genome phylogeny resolves widespread incomplete and uneven classifications.</title>
        <authorList>
            <person name="Rinke C."/>
            <person name="Chuvochina M."/>
            <person name="Mussig A.J."/>
            <person name="Chaumeil P.-A."/>
            <person name="Waite D.W."/>
            <person name="Whitman W.B."/>
            <person name="Parks D.H."/>
            <person name="Hugenholtz P."/>
        </authorList>
    </citation>
    <scope>NUCLEOTIDE SEQUENCE</scope>
    <source>
        <strain evidence="9">UBA8853</strain>
    </source>
</reference>
<dbReference type="PIRSF" id="PIRSF000505">
    <property type="entry name" value="EPSPS"/>
    <property type="match status" value="1"/>
</dbReference>
<comment type="subunit">
    <text evidence="7">Monomer.</text>
</comment>
<dbReference type="InterPro" id="IPR023193">
    <property type="entry name" value="EPSP_synthase_CS"/>
</dbReference>
<sequence>MKRVELEGIPEVRGTVCPPPSKSGSHRALIAASLCDGSTELWNVLDAEDVRATLRLCRMLGAEVDVDGEERLEATVSGFGDSPRAPEDVVDCGNSGTTLRLGCGLAALVEGTTILTGDDSLRSRPVGDLLAALRSLGVDARGRVVRGEEYPPVVISGRPLRERVAVYGDVSSQFVSALLFLGAGLGALRVDVVGDLRSRPYVDMTVETLERFGVSVVREGSSFEVEGRPRSPGKLRVENDWSSAGYFVALGAIGGEMRIEGVDLDSSHPDRRIVEITREMGAEVRRIDGGIVVRSTGRLEGVEVDLSDSPDLVPTVAAMACFAEGVTRIENVGHLRYKEVDRLRALAAELPKFGVEVREGKDWLEIVGGEPVGARVDSRGDHRMAMALAVVGAFARGKTVVERADAVSISYPRFWEDLASVGVPVHSV</sequence>
<evidence type="ECO:0000259" key="8">
    <source>
        <dbReference type="Pfam" id="PF00275"/>
    </source>
</evidence>
<feature type="binding site" evidence="7">
    <location>
        <position position="311"/>
    </location>
    <ligand>
        <name>3-phosphoshikimate</name>
        <dbReference type="ChEBI" id="CHEBI:145989"/>
    </ligand>
</feature>
<evidence type="ECO:0000313" key="10">
    <source>
        <dbReference type="Proteomes" id="UP000619545"/>
    </source>
</evidence>
<evidence type="ECO:0000256" key="3">
    <source>
        <dbReference type="ARBA" id="ARBA00022605"/>
    </source>
</evidence>
<evidence type="ECO:0000256" key="1">
    <source>
        <dbReference type="ARBA" id="ARBA00004811"/>
    </source>
</evidence>
<comment type="similarity">
    <text evidence="2 7">Belongs to the EPSP synthase family.</text>
</comment>
<feature type="domain" description="Enolpyruvate transferase" evidence="8">
    <location>
        <begin position="8"/>
        <end position="418"/>
    </location>
</feature>
<dbReference type="InterPro" id="IPR036968">
    <property type="entry name" value="Enolpyruvate_Tfrase_sf"/>
</dbReference>
<feature type="binding site" evidence="7">
    <location>
        <position position="22"/>
    </location>
    <ligand>
        <name>phosphoenolpyruvate</name>
        <dbReference type="ChEBI" id="CHEBI:58702"/>
    </ligand>
</feature>
<feature type="binding site" evidence="7">
    <location>
        <position position="173"/>
    </location>
    <ligand>
        <name>3-phosphoshikimate</name>
        <dbReference type="ChEBI" id="CHEBI:145989"/>
    </ligand>
</feature>
<keyword evidence="3 7" id="KW-0028">Amino-acid biosynthesis</keyword>
<feature type="active site" description="Proton acceptor" evidence="7">
    <location>
        <position position="311"/>
    </location>
</feature>
<dbReference type="GO" id="GO:0003866">
    <property type="term" value="F:3-phosphoshikimate 1-carboxyvinyltransferase activity"/>
    <property type="evidence" value="ECO:0007669"/>
    <property type="project" value="UniProtKB-UniRule"/>
</dbReference>
<dbReference type="AlphaFoldDB" id="A0A832TC83"/>
<dbReference type="GO" id="GO:0009073">
    <property type="term" value="P:aromatic amino acid family biosynthetic process"/>
    <property type="evidence" value="ECO:0007669"/>
    <property type="project" value="UniProtKB-KW"/>
</dbReference>
<organism evidence="9 10">
    <name type="scientific">Methanopyrus kandleri</name>
    <dbReference type="NCBI Taxonomy" id="2320"/>
    <lineage>
        <taxon>Archaea</taxon>
        <taxon>Methanobacteriati</taxon>
        <taxon>Methanobacteriota</taxon>
        <taxon>Methanomada group</taxon>
        <taxon>Methanopyri</taxon>
        <taxon>Methanopyrales</taxon>
        <taxon>Methanopyraceae</taxon>
        <taxon>Methanopyrus</taxon>
    </lineage>
</organism>